<dbReference type="InterPro" id="IPR012910">
    <property type="entry name" value="Plug_dom"/>
</dbReference>
<reference evidence="12 13" key="1">
    <citation type="submission" date="2019-06" db="EMBL/GenBank/DDBJ databases">
        <title>Spirosoma utsteinense sp. nov. isolated from Antarctic ice-free soils.</title>
        <authorList>
            <person name="Tahon G."/>
        </authorList>
    </citation>
    <scope>NUCLEOTIDE SEQUENCE [LARGE SCALE GENOMIC DNA]</scope>
    <source>
        <strain evidence="12 13">LMG 31447</strain>
    </source>
</reference>
<keyword evidence="2 8" id="KW-0813">Transport</keyword>
<dbReference type="NCBIfam" id="TIGR04057">
    <property type="entry name" value="SusC_RagA_signa"/>
    <property type="match status" value="1"/>
</dbReference>
<dbReference type="InterPro" id="IPR023996">
    <property type="entry name" value="TonB-dep_OMP_SusC/RagA"/>
</dbReference>
<organism evidence="12 13">
    <name type="scientific">Spirosoma utsteinense</name>
    <dbReference type="NCBI Taxonomy" id="2585773"/>
    <lineage>
        <taxon>Bacteria</taxon>
        <taxon>Pseudomonadati</taxon>
        <taxon>Bacteroidota</taxon>
        <taxon>Cytophagia</taxon>
        <taxon>Cytophagales</taxon>
        <taxon>Cytophagaceae</taxon>
        <taxon>Spirosoma</taxon>
    </lineage>
</organism>
<evidence type="ECO:0000256" key="2">
    <source>
        <dbReference type="ARBA" id="ARBA00022448"/>
    </source>
</evidence>
<evidence type="ECO:0000256" key="7">
    <source>
        <dbReference type="ARBA" id="ARBA00023237"/>
    </source>
</evidence>
<sequence length="1063" mass="115841">MPTFISYSSPRQSCRSESMARGPWLPLLGLAALTLLAQPALSATVPSASRPTTVNPVQERTMSGRVLSSDDKAGLPGVNVAVKGTTRGTTTDADGAYRLAIPSNNAVLVFSSVGFISQEVTVGNRSSVDLTLLADDRSLNEVIVVGYGTQKKSQLTGAISSVSAKQITEMPITNIGQAMQGRVAGVDVAQSGSKPGSTPTIRIRGRRSFNAGNNPLYVVDGIPLTGDRNELLGSRPFDFASGGYEDLNPNDVASLEILKDATATAIYGARGANGVVLVTTKRGNNNGKTTISYDAYAGVTDPLDKVHLFTGPEFTEYVREAYRATGLYKDASGNPVPTGVADAFADSKVAVLGGDPAVAAGIAANRNTDYQSLILRQGVQQNHSIGIQGGTDKTQFYISAGYFQDKGIAPGLDYTRYSLRANVDHQINKVIKVGLSAYMMYSARNGSSLNPYRFTLQQNPLGRPYDDNGNLIFAPTNDALLTNPLAEIVPGAQVDLVKKYRIFNSIYAEANIIDGLKYRVNFGPDFSVSRAGRFVGAQTNDRKGGDPTAANNSQVGFNYTLENILTYNKTFGNHNLGVTALQSIQRDNFEYSNLSVQGVPAETQQFNNVGNASLVLGVGSNLIQWTINSFMGRINYDYKDKYLITATLRRDGSSRFGENTKYGNFPGIALAWNINNEDFLKSVSWLDQLKIRVSHGSVGNQGVVPYQTQGLLGRTVYAFGSVGAFGYRPSTIGNPDLRWETSTSSNVGVDFSFWRGRVAGSIEFYQTNTTDLLLSDQLPTSIGFNAVTRNVGETRNRGVELSLSTVNVNSKGGFKWTSDFAFTKNNEAIVSLYNGAVDDLGNKWFIGKPLTAFFDYKKAGIWQTNEADLAKSFQSSVGQIKVQDTNGDGKTTSDDRVFLGSDIPSFSAGITNRFNYKGFDLSFFVYGRFGQTILSGFHRDNNQLAGRYQQIKVDYWTPNNPTNEFPQPKSNQEFPVYNSSLFYFDGTFVKVRNINFGYTFSTKLTQRLRMQSLRIFTSIQQPFIFSKYRSKYNGVDPETADGTINNDVTPATRITTFGLNVKF</sequence>
<evidence type="ECO:0000256" key="6">
    <source>
        <dbReference type="ARBA" id="ARBA00023136"/>
    </source>
</evidence>
<evidence type="ECO:0000256" key="8">
    <source>
        <dbReference type="PROSITE-ProRule" id="PRU01360"/>
    </source>
</evidence>
<evidence type="ECO:0000259" key="11">
    <source>
        <dbReference type="Pfam" id="PF07715"/>
    </source>
</evidence>
<dbReference type="Gene3D" id="2.60.40.1120">
    <property type="entry name" value="Carboxypeptidase-like, regulatory domain"/>
    <property type="match status" value="1"/>
</dbReference>
<dbReference type="Proteomes" id="UP000700732">
    <property type="component" value="Unassembled WGS sequence"/>
</dbReference>
<keyword evidence="7 8" id="KW-0998">Cell outer membrane</keyword>
<keyword evidence="5 9" id="KW-0798">TonB box</keyword>
<dbReference type="NCBIfam" id="TIGR04056">
    <property type="entry name" value="OMP_RagA_SusC"/>
    <property type="match status" value="1"/>
</dbReference>
<dbReference type="EMBL" id="VFIA01000027">
    <property type="protein sequence ID" value="MBC3793473.1"/>
    <property type="molecule type" value="Genomic_DNA"/>
</dbReference>
<dbReference type="InterPro" id="IPR000531">
    <property type="entry name" value="Beta-barrel_TonB"/>
</dbReference>
<accession>A0ABR6WA87</accession>
<dbReference type="InterPro" id="IPR036942">
    <property type="entry name" value="Beta-barrel_TonB_sf"/>
</dbReference>
<protein>
    <submittedName>
        <fullName evidence="12">TonB-linked SusC/RagA family outer membrane protein</fullName>
    </submittedName>
</protein>
<feature type="domain" description="TonB-dependent receptor plug" evidence="11">
    <location>
        <begin position="152"/>
        <end position="275"/>
    </location>
</feature>
<evidence type="ECO:0000256" key="9">
    <source>
        <dbReference type="RuleBase" id="RU003357"/>
    </source>
</evidence>
<evidence type="ECO:0000313" key="12">
    <source>
        <dbReference type="EMBL" id="MBC3793473.1"/>
    </source>
</evidence>
<dbReference type="InterPro" id="IPR037066">
    <property type="entry name" value="Plug_dom_sf"/>
</dbReference>
<keyword evidence="6 8" id="KW-0472">Membrane</keyword>
<dbReference type="PROSITE" id="PS52016">
    <property type="entry name" value="TONB_DEPENDENT_REC_3"/>
    <property type="match status" value="1"/>
</dbReference>
<proteinExistence type="inferred from homology"/>
<name>A0ABR6WA87_9BACT</name>
<dbReference type="SUPFAM" id="SSF49464">
    <property type="entry name" value="Carboxypeptidase regulatory domain-like"/>
    <property type="match status" value="1"/>
</dbReference>
<evidence type="ECO:0000259" key="10">
    <source>
        <dbReference type="Pfam" id="PF00593"/>
    </source>
</evidence>
<evidence type="ECO:0000256" key="5">
    <source>
        <dbReference type="ARBA" id="ARBA00023077"/>
    </source>
</evidence>
<keyword evidence="13" id="KW-1185">Reference proteome</keyword>
<dbReference type="Pfam" id="PF07715">
    <property type="entry name" value="Plug"/>
    <property type="match status" value="1"/>
</dbReference>
<comment type="subcellular location">
    <subcellularLocation>
        <location evidence="1 8">Cell outer membrane</location>
        <topology evidence="1 8">Multi-pass membrane protein</topology>
    </subcellularLocation>
</comment>
<keyword evidence="4 8" id="KW-0812">Transmembrane</keyword>
<comment type="caution">
    <text evidence="12">The sequence shown here is derived from an EMBL/GenBank/DDBJ whole genome shotgun (WGS) entry which is preliminary data.</text>
</comment>
<dbReference type="Gene3D" id="2.40.170.20">
    <property type="entry name" value="TonB-dependent receptor, beta-barrel domain"/>
    <property type="match status" value="1"/>
</dbReference>
<evidence type="ECO:0000256" key="3">
    <source>
        <dbReference type="ARBA" id="ARBA00022452"/>
    </source>
</evidence>
<comment type="similarity">
    <text evidence="8 9">Belongs to the TonB-dependent receptor family.</text>
</comment>
<dbReference type="InterPro" id="IPR039426">
    <property type="entry name" value="TonB-dep_rcpt-like"/>
</dbReference>
<dbReference type="InterPro" id="IPR008969">
    <property type="entry name" value="CarboxyPept-like_regulatory"/>
</dbReference>
<feature type="domain" description="TonB-dependent receptor-like beta-barrel" evidence="10">
    <location>
        <begin position="466"/>
        <end position="865"/>
    </location>
</feature>
<keyword evidence="3 8" id="KW-1134">Transmembrane beta strand</keyword>
<evidence type="ECO:0000313" key="13">
    <source>
        <dbReference type="Proteomes" id="UP000700732"/>
    </source>
</evidence>
<dbReference type="Pfam" id="PF00593">
    <property type="entry name" value="TonB_dep_Rec_b-barrel"/>
    <property type="match status" value="1"/>
</dbReference>
<dbReference type="SUPFAM" id="SSF56935">
    <property type="entry name" value="Porins"/>
    <property type="match status" value="1"/>
</dbReference>
<gene>
    <name evidence="12" type="ORF">FH603_3992</name>
</gene>
<evidence type="ECO:0000256" key="1">
    <source>
        <dbReference type="ARBA" id="ARBA00004571"/>
    </source>
</evidence>
<dbReference type="Pfam" id="PF13715">
    <property type="entry name" value="CarbopepD_reg_2"/>
    <property type="match status" value="1"/>
</dbReference>
<evidence type="ECO:0000256" key="4">
    <source>
        <dbReference type="ARBA" id="ARBA00022692"/>
    </source>
</evidence>
<dbReference type="InterPro" id="IPR023997">
    <property type="entry name" value="TonB-dep_OMP_SusC/RagA_CS"/>
</dbReference>
<dbReference type="Gene3D" id="2.170.130.10">
    <property type="entry name" value="TonB-dependent receptor, plug domain"/>
    <property type="match status" value="1"/>
</dbReference>